<accession>A0A8J8P3B4</accession>
<sequence length="124" mass="14808">MITHWLGEQNDYNFVFRQSIHGRCFPRLTFKGAHLLTYWNQYDEGDQVISPNSSQSRNCMLHVDYYFTNKISWLQVWTAEQQVSVTQQQKLSDWSVSLRIIQLINISTYVRLIIQGCKQHYVFQ</sequence>
<dbReference type="AlphaFoldDB" id="A0A8J8P3B4"/>
<reference evidence="1" key="1">
    <citation type="submission" date="2019-06" db="EMBL/GenBank/DDBJ databases">
        <authorList>
            <person name="Zheng W."/>
        </authorList>
    </citation>
    <scope>NUCLEOTIDE SEQUENCE</scope>
    <source>
        <strain evidence="1">QDHG01</strain>
    </source>
</reference>
<dbReference type="Proteomes" id="UP000785679">
    <property type="component" value="Unassembled WGS sequence"/>
</dbReference>
<gene>
    <name evidence="1" type="ORF">FGO68_gene14433</name>
</gene>
<evidence type="ECO:0000313" key="1">
    <source>
        <dbReference type="EMBL" id="TNV86498.1"/>
    </source>
</evidence>
<keyword evidence="2" id="KW-1185">Reference proteome</keyword>
<dbReference type="EMBL" id="RRYP01001037">
    <property type="protein sequence ID" value="TNV86498.1"/>
    <property type="molecule type" value="Genomic_DNA"/>
</dbReference>
<proteinExistence type="predicted"/>
<protein>
    <submittedName>
        <fullName evidence="1">Uncharacterized protein</fullName>
    </submittedName>
</protein>
<comment type="caution">
    <text evidence="1">The sequence shown here is derived from an EMBL/GenBank/DDBJ whole genome shotgun (WGS) entry which is preliminary data.</text>
</comment>
<evidence type="ECO:0000313" key="2">
    <source>
        <dbReference type="Proteomes" id="UP000785679"/>
    </source>
</evidence>
<organism evidence="1 2">
    <name type="scientific">Halteria grandinella</name>
    <dbReference type="NCBI Taxonomy" id="5974"/>
    <lineage>
        <taxon>Eukaryota</taxon>
        <taxon>Sar</taxon>
        <taxon>Alveolata</taxon>
        <taxon>Ciliophora</taxon>
        <taxon>Intramacronucleata</taxon>
        <taxon>Spirotrichea</taxon>
        <taxon>Stichotrichia</taxon>
        <taxon>Sporadotrichida</taxon>
        <taxon>Halteriidae</taxon>
        <taxon>Halteria</taxon>
    </lineage>
</organism>
<name>A0A8J8P3B4_HALGN</name>